<dbReference type="RefSeq" id="WP_220806770.1">
    <property type="nucleotide sequence ID" value="NZ_BPMK01000002.1"/>
</dbReference>
<accession>A0ABQ4Q1F9</accession>
<keyword evidence="2" id="KW-1185">Reference proteome</keyword>
<gene>
    <name evidence="1" type="ORF">NCCP691_06130</name>
</gene>
<sequence length="102" mass="12039">MYLIQLFLPLYDNDGVRLSASLHAGTRDELVARFGGLTAYSRAPADGVWQEDERHTVRDELVIYEVMSDGLDTGWWRHYREVLEQRFRQQQIVIRAQEIRML</sequence>
<protein>
    <submittedName>
        <fullName evidence="1">Uncharacterized protein</fullName>
    </submittedName>
</protein>
<evidence type="ECO:0000313" key="2">
    <source>
        <dbReference type="Proteomes" id="UP000887222"/>
    </source>
</evidence>
<comment type="caution">
    <text evidence="1">The sequence shown here is derived from an EMBL/GenBank/DDBJ whole genome shotgun (WGS) entry which is preliminary data.</text>
</comment>
<dbReference type="Proteomes" id="UP000887222">
    <property type="component" value="Unassembled WGS sequence"/>
</dbReference>
<organism evidence="1 2">
    <name type="scientific">Noviherbaspirillum aridicola</name>
    <dbReference type="NCBI Taxonomy" id="2849687"/>
    <lineage>
        <taxon>Bacteria</taxon>
        <taxon>Pseudomonadati</taxon>
        <taxon>Pseudomonadota</taxon>
        <taxon>Betaproteobacteria</taxon>
        <taxon>Burkholderiales</taxon>
        <taxon>Oxalobacteraceae</taxon>
        <taxon>Noviherbaspirillum</taxon>
    </lineage>
</organism>
<proteinExistence type="predicted"/>
<reference evidence="1 2" key="1">
    <citation type="journal article" date="2022" name="Int. J. Syst. Evol. Microbiol.">
        <title>Noviherbaspirillum aridicola sp. nov., isolated from an arid soil in Pakistan.</title>
        <authorList>
            <person name="Khan I.U."/>
            <person name="Saqib M."/>
            <person name="Amin A."/>
            <person name="Hussain F."/>
            <person name="Li L."/>
            <person name="Liu Y.H."/>
            <person name="Fang B.Z."/>
            <person name="Ahmed I."/>
            <person name="Li W.J."/>
        </authorList>
    </citation>
    <scope>NUCLEOTIDE SEQUENCE [LARGE SCALE GENOMIC DNA]</scope>
    <source>
        <strain evidence="1 2">NCCP-691</strain>
    </source>
</reference>
<dbReference type="EMBL" id="BPMK01000002">
    <property type="protein sequence ID" value="GIZ50599.1"/>
    <property type="molecule type" value="Genomic_DNA"/>
</dbReference>
<evidence type="ECO:0000313" key="1">
    <source>
        <dbReference type="EMBL" id="GIZ50599.1"/>
    </source>
</evidence>
<name>A0ABQ4Q1F9_9BURK</name>